<dbReference type="InterPro" id="IPR009057">
    <property type="entry name" value="Homeodomain-like_sf"/>
</dbReference>
<organism evidence="6 7">
    <name type="scientific">Enhydrobacter aerosaccus</name>
    <dbReference type="NCBI Taxonomy" id="225324"/>
    <lineage>
        <taxon>Bacteria</taxon>
        <taxon>Pseudomonadati</taxon>
        <taxon>Pseudomonadota</taxon>
        <taxon>Alphaproteobacteria</taxon>
        <taxon>Hyphomicrobiales</taxon>
        <taxon>Enhydrobacter</taxon>
    </lineage>
</organism>
<evidence type="ECO:0000259" key="5">
    <source>
        <dbReference type="PROSITE" id="PS50977"/>
    </source>
</evidence>
<name>A0A1T4RLS2_9HYPH</name>
<dbReference type="Gene3D" id="1.10.10.60">
    <property type="entry name" value="Homeodomain-like"/>
    <property type="match status" value="1"/>
</dbReference>
<evidence type="ECO:0000256" key="1">
    <source>
        <dbReference type="ARBA" id="ARBA00023015"/>
    </source>
</evidence>
<dbReference type="PANTHER" id="PTHR47506:SF1">
    <property type="entry name" value="HTH-TYPE TRANSCRIPTIONAL REGULATOR YJDC"/>
    <property type="match status" value="1"/>
</dbReference>
<dbReference type="InterPro" id="IPR023772">
    <property type="entry name" value="DNA-bd_HTH_TetR-type_CS"/>
</dbReference>
<reference evidence="7" key="1">
    <citation type="submission" date="2017-02" db="EMBL/GenBank/DDBJ databases">
        <authorList>
            <person name="Varghese N."/>
            <person name="Submissions S."/>
        </authorList>
    </citation>
    <scope>NUCLEOTIDE SEQUENCE [LARGE SCALE GENOMIC DNA]</scope>
    <source>
        <strain evidence="7">ATCC 27094</strain>
    </source>
</reference>
<feature type="DNA-binding region" description="H-T-H motif" evidence="4">
    <location>
        <begin position="39"/>
        <end position="58"/>
    </location>
</feature>
<accession>A0A1T4RLS2</accession>
<dbReference type="PRINTS" id="PR00455">
    <property type="entry name" value="HTHTETR"/>
</dbReference>
<dbReference type="InterPro" id="IPR036271">
    <property type="entry name" value="Tet_transcr_reg_TetR-rel_C_sf"/>
</dbReference>
<evidence type="ECO:0000313" key="6">
    <source>
        <dbReference type="EMBL" id="SKA16955.1"/>
    </source>
</evidence>
<gene>
    <name evidence="6" type="ORF">SAMN02745126_03928</name>
</gene>
<evidence type="ECO:0000256" key="4">
    <source>
        <dbReference type="PROSITE-ProRule" id="PRU00335"/>
    </source>
</evidence>
<proteinExistence type="predicted"/>
<dbReference type="EMBL" id="FUWJ01000005">
    <property type="protein sequence ID" value="SKA16955.1"/>
    <property type="molecule type" value="Genomic_DNA"/>
</dbReference>
<protein>
    <submittedName>
        <fullName evidence="6">Transcriptional regulator, TetR family</fullName>
    </submittedName>
</protein>
<dbReference type="InterPro" id="IPR001647">
    <property type="entry name" value="HTH_TetR"/>
</dbReference>
<evidence type="ECO:0000256" key="2">
    <source>
        <dbReference type="ARBA" id="ARBA00023125"/>
    </source>
</evidence>
<dbReference type="SUPFAM" id="SSF48498">
    <property type="entry name" value="Tetracyclin repressor-like, C-terminal domain"/>
    <property type="match status" value="1"/>
</dbReference>
<dbReference type="PROSITE" id="PS01081">
    <property type="entry name" value="HTH_TETR_1"/>
    <property type="match status" value="1"/>
</dbReference>
<evidence type="ECO:0000256" key="3">
    <source>
        <dbReference type="ARBA" id="ARBA00023163"/>
    </source>
</evidence>
<keyword evidence="7" id="KW-1185">Reference proteome</keyword>
<dbReference type="Gene3D" id="1.10.357.10">
    <property type="entry name" value="Tetracycline Repressor, domain 2"/>
    <property type="match status" value="1"/>
</dbReference>
<evidence type="ECO:0000313" key="7">
    <source>
        <dbReference type="Proteomes" id="UP000190092"/>
    </source>
</evidence>
<keyword evidence="2 4" id="KW-0238">DNA-binding</keyword>
<dbReference type="PANTHER" id="PTHR47506">
    <property type="entry name" value="TRANSCRIPTIONAL REGULATORY PROTEIN"/>
    <property type="match status" value="1"/>
</dbReference>
<dbReference type="GO" id="GO:0003677">
    <property type="term" value="F:DNA binding"/>
    <property type="evidence" value="ECO:0007669"/>
    <property type="project" value="UniProtKB-UniRule"/>
</dbReference>
<dbReference type="Proteomes" id="UP000190092">
    <property type="component" value="Unassembled WGS sequence"/>
</dbReference>
<dbReference type="Pfam" id="PF00440">
    <property type="entry name" value="TetR_N"/>
    <property type="match status" value="1"/>
</dbReference>
<dbReference type="SUPFAM" id="SSF46689">
    <property type="entry name" value="Homeodomain-like"/>
    <property type="match status" value="1"/>
</dbReference>
<sequence length="216" mass="23449">MEVEEKEKSKGGRPRGFDRDKAVDIAMRLFWRHGYEGVSIAELTKAIGIAAPSLYAAFGSKEELFAAALARYEQDSAAFDLSKLRGAKSLSQAVRLLLEASIDAVTSPKRERGCMISSGLIACHPDHQALADDLGRRRDAMRKAIGAALRPWVDEKEAQRIARHLAAVMQGISIQARDGASSVELREIVDEVVAGLATRPAAAVSARHRASRSRSN</sequence>
<dbReference type="AlphaFoldDB" id="A0A1T4RLS2"/>
<keyword evidence="1" id="KW-0805">Transcription regulation</keyword>
<dbReference type="PROSITE" id="PS50977">
    <property type="entry name" value="HTH_TETR_2"/>
    <property type="match status" value="1"/>
</dbReference>
<keyword evidence="3" id="KW-0804">Transcription</keyword>
<feature type="domain" description="HTH tetR-type" evidence="5">
    <location>
        <begin position="16"/>
        <end position="76"/>
    </location>
</feature>